<dbReference type="Gene3D" id="3.40.630.30">
    <property type="match status" value="1"/>
</dbReference>
<dbReference type="STRING" id="1450648.CLORY_42430"/>
<keyword evidence="3" id="KW-1185">Reference proteome</keyword>
<dbReference type="EMBL" id="MZGV01000093">
    <property type="protein sequence ID" value="OPJ56640.1"/>
    <property type="molecule type" value="Genomic_DNA"/>
</dbReference>
<gene>
    <name evidence="2" type="ORF">CLORY_42430</name>
</gene>
<evidence type="ECO:0000259" key="1">
    <source>
        <dbReference type="PROSITE" id="PS51186"/>
    </source>
</evidence>
<evidence type="ECO:0000313" key="3">
    <source>
        <dbReference type="Proteomes" id="UP000190080"/>
    </source>
</evidence>
<comment type="caution">
    <text evidence="2">The sequence shown here is derived from an EMBL/GenBank/DDBJ whole genome shotgun (WGS) entry which is preliminary data.</text>
</comment>
<reference evidence="2 3" key="1">
    <citation type="submission" date="2017-03" db="EMBL/GenBank/DDBJ databases">
        <title>Genome sequence of Clostridium oryzae DSM 28571.</title>
        <authorList>
            <person name="Poehlein A."/>
            <person name="Daniel R."/>
        </authorList>
    </citation>
    <scope>NUCLEOTIDE SEQUENCE [LARGE SCALE GENOMIC DNA]</scope>
    <source>
        <strain evidence="2 3">DSM 28571</strain>
    </source>
</reference>
<feature type="domain" description="N-acetyltransferase" evidence="1">
    <location>
        <begin position="23"/>
        <end position="169"/>
    </location>
</feature>
<dbReference type="SUPFAM" id="SSF55729">
    <property type="entry name" value="Acyl-CoA N-acyltransferases (Nat)"/>
    <property type="match status" value="1"/>
</dbReference>
<sequence>MDNNTYLIDYNLSFKDTIAKMIANFFGFHASLIEGENELNEEDYIEAADTLTDWLKDYFKIISVNGENVGFVRMALRGGTVVWLEDIYVMPEYRKRGIATRAIKLSEAFAQEVLKAPALCIDVVPRNIEALKLYYKEGYDNISIITLRKEFGANKRNIKEKFLGFDFNI</sequence>
<dbReference type="RefSeq" id="WP_079428263.1">
    <property type="nucleotide sequence ID" value="NZ_MZGV01000093.1"/>
</dbReference>
<dbReference type="InterPro" id="IPR016181">
    <property type="entry name" value="Acyl_CoA_acyltransferase"/>
</dbReference>
<dbReference type="GO" id="GO:0016747">
    <property type="term" value="F:acyltransferase activity, transferring groups other than amino-acyl groups"/>
    <property type="evidence" value="ECO:0007669"/>
    <property type="project" value="InterPro"/>
</dbReference>
<evidence type="ECO:0000313" key="2">
    <source>
        <dbReference type="EMBL" id="OPJ56640.1"/>
    </source>
</evidence>
<name>A0A1V4I9T3_9CLOT</name>
<dbReference type="PROSITE" id="PS51186">
    <property type="entry name" value="GNAT"/>
    <property type="match status" value="1"/>
</dbReference>
<dbReference type="CDD" id="cd04301">
    <property type="entry name" value="NAT_SF"/>
    <property type="match status" value="1"/>
</dbReference>
<organism evidence="2 3">
    <name type="scientific">Clostridium oryzae</name>
    <dbReference type="NCBI Taxonomy" id="1450648"/>
    <lineage>
        <taxon>Bacteria</taxon>
        <taxon>Bacillati</taxon>
        <taxon>Bacillota</taxon>
        <taxon>Clostridia</taxon>
        <taxon>Eubacteriales</taxon>
        <taxon>Clostridiaceae</taxon>
        <taxon>Clostridium</taxon>
    </lineage>
</organism>
<dbReference type="Proteomes" id="UP000190080">
    <property type="component" value="Unassembled WGS sequence"/>
</dbReference>
<proteinExistence type="predicted"/>
<keyword evidence="2" id="KW-0808">Transferase</keyword>
<dbReference type="AlphaFoldDB" id="A0A1V4I9T3"/>
<dbReference type="InterPro" id="IPR000182">
    <property type="entry name" value="GNAT_dom"/>
</dbReference>
<protein>
    <submittedName>
        <fullName evidence="2">Acetyltransferase (GNAT) family protein</fullName>
    </submittedName>
</protein>
<dbReference type="Pfam" id="PF00583">
    <property type="entry name" value="Acetyltransf_1"/>
    <property type="match status" value="1"/>
</dbReference>
<accession>A0A1V4I9T3</accession>
<dbReference type="OrthoDB" id="95438at2"/>